<comment type="similarity">
    <text evidence="2">Belongs to the oxidase-dependent Fe transporter (OFeT) (TC 9.A.10.1) family.</text>
</comment>
<feature type="transmembrane region" description="Helical" evidence="6">
    <location>
        <begin position="178"/>
        <end position="200"/>
    </location>
</feature>
<name>A0A8J3MVF0_9CHLR</name>
<keyword evidence="3 6" id="KW-0812">Transmembrane</keyword>
<evidence type="ECO:0000313" key="8">
    <source>
        <dbReference type="Proteomes" id="UP000612362"/>
    </source>
</evidence>
<dbReference type="RefSeq" id="WP_220199283.1">
    <property type="nucleotide sequence ID" value="NZ_BNJF01000007.1"/>
</dbReference>
<feature type="transmembrane region" description="Helical" evidence="6">
    <location>
        <begin position="105"/>
        <end position="126"/>
    </location>
</feature>
<comment type="subcellular location">
    <subcellularLocation>
        <location evidence="1">Membrane</location>
        <topology evidence="1">Multi-pass membrane protein</topology>
    </subcellularLocation>
</comment>
<accession>A0A8J3MVF0</accession>
<keyword evidence="5 6" id="KW-0472">Membrane</keyword>
<dbReference type="Proteomes" id="UP000612362">
    <property type="component" value="Unassembled WGS sequence"/>
</dbReference>
<gene>
    <name evidence="7" type="ORF">KSX_83950</name>
</gene>
<keyword evidence="8" id="KW-1185">Reference proteome</keyword>
<comment type="caution">
    <text evidence="7">The sequence shown here is derived from an EMBL/GenBank/DDBJ whole genome shotgun (WGS) entry which is preliminary data.</text>
</comment>
<dbReference type="Pfam" id="PF03239">
    <property type="entry name" value="FTR1"/>
    <property type="match status" value="1"/>
</dbReference>
<dbReference type="EMBL" id="BNJF01000007">
    <property type="protein sequence ID" value="GHO50232.1"/>
    <property type="molecule type" value="Genomic_DNA"/>
</dbReference>
<feature type="transmembrane region" description="Helical" evidence="6">
    <location>
        <begin position="41"/>
        <end position="60"/>
    </location>
</feature>
<evidence type="ECO:0000256" key="3">
    <source>
        <dbReference type="ARBA" id="ARBA00022692"/>
    </source>
</evidence>
<evidence type="ECO:0000256" key="4">
    <source>
        <dbReference type="ARBA" id="ARBA00022989"/>
    </source>
</evidence>
<dbReference type="GO" id="GO:0015093">
    <property type="term" value="F:ferrous iron transmembrane transporter activity"/>
    <property type="evidence" value="ECO:0007669"/>
    <property type="project" value="TreeGrafter"/>
</dbReference>
<evidence type="ECO:0000313" key="7">
    <source>
        <dbReference type="EMBL" id="GHO50232.1"/>
    </source>
</evidence>
<dbReference type="GO" id="GO:0033573">
    <property type="term" value="C:high-affinity iron permease complex"/>
    <property type="evidence" value="ECO:0007669"/>
    <property type="project" value="InterPro"/>
</dbReference>
<reference evidence="7" key="1">
    <citation type="submission" date="2020-10" db="EMBL/GenBank/DDBJ databases">
        <title>Taxonomic study of unclassified bacteria belonging to the class Ktedonobacteria.</title>
        <authorList>
            <person name="Yabe S."/>
            <person name="Wang C.M."/>
            <person name="Zheng Y."/>
            <person name="Sakai Y."/>
            <person name="Cavaletti L."/>
            <person name="Monciardini P."/>
            <person name="Donadio S."/>
        </authorList>
    </citation>
    <scope>NUCLEOTIDE SEQUENCE</scope>
    <source>
        <strain evidence="7">SOSP1-1</strain>
    </source>
</reference>
<evidence type="ECO:0000256" key="1">
    <source>
        <dbReference type="ARBA" id="ARBA00004141"/>
    </source>
</evidence>
<evidence type="ECO:0000256" key="2">
    <source>
        <dbReference type="ARBA" id="ARBA00008333"/>
    </source>
</evidence>
<feature type="transmembrane region" description="Helical" evidence="6">
    <location>
        <begin position="146"/>
        <end position="166"/>
    </location>
</feature>
<feature type="transmembrane region" description="Helical" evidence="6">
    <location>
        <begin position="72"/>
        <end position="93"/>
    </location>
</feature>
<evidence type="ECO:0000256" key="5">
    <source>
        <dbReference type="ARBA" id="ARBA00023136"/>
    </source>
</evidence>
<sequence>MFANFIPTFVLFLREGLEASMIVSILLTSLRQLKLTRHNKAVWIGVVLAIICAFGIAILLKTVSDLFSPDFLNIFKTITYFVAVVIITWMTFWVQHHSRTLKQELTTQASMASSGFALGLLAFSTVGREGIETAIFTLAFAFQADTLALLGGALLGVLVAIALGVLIYRFGYRLNYRIFFRVMGILLLIMASGLFSNFLLGLQDAGWINFGTDLVWDASNIEWLSESKSVLGSLLHIFVGYTDMTTVLQLVGFIIYLCVTAGCFWWATRAYKPASKIEPSGEAQPTVNSGS</sequence>
<protein>
    <submittedName>
        <fullName evidence="7">Iron permease</fullName>
    </submittedName>
</protein>
<organism evidence="7 8">
    <name type="scientific">Ktedonospora formicarum</name>
    <dbReference type="NCBI Taxonomy" id="2778364"/>
    <lineage>
        <taxon>Bacteria</taxon>
        <taxon>Bacillati</taxon>
        <taxon>Chloroflexota</taxon>
        <taxon>Ktedonobacteria</taxon>
        <taxon>Ktedonobacterales</taxon>
        <taxon>Ktedonobacteraceae</taxon>
        <taxon>Ktedonospora</taxon>
    </lineage>
</organism>
<dbReference type="InterPro" id="IPR004923">
    <property type="entry name" value="FTR1/Fip1/EfeU"/>
</dbReference>
<proteinExistence type="inferred from homology"/>
<dbReference type="PANTHER" id="PTHR31632:SF2">
    <property type="entry name" value="PLASMA MEMBRANE IRON PERMEASE"/>
    <property type="match status" value="1"/>
</dbReference>
<dbReference type="PANTHER" id="PTHR31632">
    <property type="entry name" value="IRON TRANSPORTER FTH1"/>
    <property type="match status" value="1"/>
</dbReference>
<keyword evidence="4 6" id="KW-1133">Transmembrane helix</keyword>
<evidence type="ECO:0000256" key="6">
    <source>
        <dbReference type="SAM" id="Phobius"/>
    </source>
</evidence>
<feature type="transmembrane region" description="Helical" evidence="6">
    <location>
        <begin position="6"/>
        <end position="29"/>
    </location>
</feature>
<dbReference type="AlphaFoldDB" id="A0A8J3MVF0"/>
<feature type="transmembrane region" description="Helical" evidence="6">
    <location>
        <begin position="247"/>
        <end position="267"/>
    </location>
</feature>